<protein>
    <submittedName>
        <fullName evidence="1">Unannotated protein</fullName>
    </submittedName>
</protein>
<name>A0A6J6PB71_9ZZZZ</name>
<evidence type="ECO:0000313" key="2">
    <source>
        <dbReference type="EMBL" id="CAB4840256.1"/>
    </source>
</evidence>
<reference evidence="1" key="1">
    <citation type="submission" date="2020-05" db="EMBL/GenBank/DDBJ databases">
        <authorList>
            <person name="Chiriac C."/>
            <person name="Salcher M."/>
            <person name="Ghai R."/>
            <person name="Kavagutti S V."/>
        </authorList>
    </citation>
    <scope>NUCLEOTIDE SEQUENCE</scope>
</reference>
<dbReference type="EMBL" id="CAEZYB010000011">
    <property type="protein sequence ID" value="CAB4695967.1"/>
    <property type="molecule type" value="Genomic_DNA"/>
</dbReference>
<accession>A0A6J6PB71</accession>
<dbReference type="AlphaFoldDB" id="A0A6J6PB71"/>
<proteinExistence type="predicted"/>
<evidence type="ECO:0000313" key="1">
    <source>
        <dbReference type="EMBL" id="CAB4695967.1"/>
    </source>
</evidence>
<organism evidence="1">
    <name type="scientific">freshwater metagenome</name>
    <dbReference type="NCBI Taxonomy" id="449393"/>
    <lineage>
        <taxon>unclassified sequences</taxon>
        <taxon>metagenomes</taxon>
        <taxon>ecological metagenomes</taxon>
    </lineage>
</organism>
<dbReference type="EMBL" id="CAFAZX010000007">
    <property type="protein sequence ID" value="CAB4840256.1"/>
    <property type="molecule type" value="Genomic_DNA"/>
</dbReference>
<sequence length="392" mass="42142">MTKTRLALLLIGVSIVANTTYFSSAQAAAVCTRSPDAPVVTFIYPESGSGPIFTSTPAITGELATSMSIGYSALPKNRSDFDKWTNLPWIDISDVRKSFILDSNSLGLIDPSKIFVYSWAANSCGTSAPAMMPVILFTRAAQKLQVNDADYGGESIKLIPGQAEIRSDSNLPLAGVLQTPKICTVAAGVRGASNYLTVYPLSEGECKVLVSNPGTEQIESLSQVITITFAKAHQYLSVTYNGANNVVDTGSIMTEGGGVMDIVGKYPSPEMGSGHISTKDSLVSSTPGICTVRVSKDLAQFKVVGYNIFAHGQGACTLRYKSAANTQYLAANTTLKFTFKKLKQHMNVFTKNQRLWCTRVLNEVLELLDIPYKTLSGKPNVCPLGYIKDETP</sequence>
<gene>
    <name evidence="1" type="ORF">UFOPK2646_00182</name>
    <name evidence="2" type="ORF">UFOPK3241_00236</name>
</gene>